<keyword evidence="1" id="KW-0678">Repressor</keyword>
<evidence type="ECO:0000256" key="2">
    <source>
        <dbReference type="ARBA" id="ARBA00023125"/>
    </source>
</evidence>
<dbReference type="PROSITE" id="PS50977">
    <property type="entry name" value="HTH_TETR_2"/>
    <property type="match status" value="1"/>
</dbReference>
<dbReference type="eggNOG" id="COG1309">
    <property type="taxonomic scope" value="Bacteria"/>
</dbReference>
<dbReference type="Pfam" id="PF17934">
    <property type="entry name" value="TetR_C_26"/>
    <property type="match status" value="1"/>
</dbReference>
<reference evidence="5 7" key="1">
    <citation type="journal article" date="2014" name="Genome Announc.">
        <title>Draft Genome Sequence of Bacillus alcalophilus AV1934, a Classic Alkaliphile Isolated from Human Feces in 1934.</title>
        <authorList>
            <person name="Attie O."/>
            <person name="Jayaprakash A."/>
            <person name="Shah H."/>
            <person name="Paulsen I.T."/>
            <person name="Morino M."/>
            <person name="Takahashi Y."/>
            <person name="Narumi I."/>
            <person name="Sachidanandam R."/>
            <person name="Satoh K."/>
            <person name="Ito M."/>
            <person name="Krulwich T.A."/>
        </authorList>
    </citation>
    <scope>NUCLEOTIDE SEQUENCE [LARGE SCALE GENOMIC DNA]</scope>
    <source>
        <strain evidence="5 7">AV1934</strain>
    </source>
</reference>
<gene>
    <name evidence="6" type="ORF">AJ85_10785</name>
    <name evidence="5" type="ORF">BALCAV_0206910</name>
</gene>
<feature type="DNA-binding region" description="H-T-H motif" evidence="3">
    <location>
        <begin position="24"/>
        <end position="43"/>
    </location>
</feature>
<comment type="caution">
    <text evidence="5">The sequence shown here is derived from an EMBL/GenBank/DDBJ whole genome shotgun (WGS) entry which is preliminary data.</text>
</comment>
<dbReference type="EMBL" id="ALPT02000017">
    <property type="protein sequence ID" value="KGA98002.1"/>
    <property type="molecule type" value="Genomic_DNA"/>
</dbReference>
<keyword evidence="7" id="KW-1185">Reference proteome</keyword>
<dbReference type="PANTHER" id="PTHR43479">
    <property type="entry name" value="ACREF/ENVCD OPERON REPRESSOR-RELATED"/>
    <property type="match status" value="1"/>
</dbReference>
<dbReference type="STRING" id="1218173.BALCAV_0206910"/>
<dbReference type="PRINTS" id="PR00455">
    <property type="entry name" value="HTHTETR"/>
</dbReference>
<sequence>MEKRDLIIEASIQVFTEKGIEKTKISDIAKAASIGQGTFYLYFPSKLAVMPAIAEVMVAKIEAGLKTLQLQGSLSQQLTQIIDVFFEITKQNKETFTLIYAGLTQTQHVQEWENMYEPIYSWFHHFLERVIETKTIKIEHLSKMLVGLIESTAEQVYLYDKEERENELERKRSLVLFLEAGITKHS</sequence>
<dbReference type="InterPro" id="IPR001647">
    <property type="entry name" value="HTH_TetR"/>
</dbReference>
<dbReference type="InterPro" id="IPR050624">
    <property type="entry name" value="HTH-type_Tx_Regulator"/>
</dbReference>
<dbReference type="OrthoDB" id="9812484at2"/>
<evidence type="ECO:0000256" key="3">
    <source>
        <dbReference type="PROSITE-ProRule" id="PRU00335"/>
    </source>
</evidence>
<feature type="domain" description="HTH tetR-type" evidence="4">
    <location>
        <begin position="1"/>
        <end position="61"/>
    </location>
</feature>
<organism evidence="5 7">
    <name type="scientific">Alkalihalobacillus alcalophilus ATCC 27647 = CGMCC 1.3604</name>
    <dbReference type="NCBI Taxonomy" id="1218173"/>
    <lineage>
        <taxon>Bacteria</taxon>
        <taxon>Bacillati</taxon>
        <taxon>Bacillota</taxon>
        <taxon>Bacilli</taxon>
        <taxon>Bacillales</taxon>
        <taxon>Bacillaceae</taxon>
        <taxon>Alkalihalobacillus</taxon>
    </lineage>
</organism>
<dbReference type="InterPro" id="IPR009057">
    <property type="entry name" value="Homeodomain-like_sf"/>
</dbReference>
<dbReference type="RefSeq" id="WP_003322794.1">
    <property type="nucleotide sequence ID" value="NZ_ALPT02000017.1"/>
</dbReference>
<dbReference type="AlphaFoldDB" id="A0A094YWU7"/>
<evidence type="ECO:0000313" key="7">
    <source>
        <dbReference type="Proteomes" id="UP000002754"/>
    </source>
</evidence>
<proteinExistence type="predicted"/>
<keyword evidence="2 3" id="KW-0238">DNA-binding</keyword>
<protein>
    <submittedName>
        <fullName evidence="5">TetR family transcriptional regulator</fullName>
    </submittedName>
</protein>
<dbReference type="SUPFAM" id="SSF46689">
    <property type="entry name" value="Homeodomain-like"/>
    <property type="match status" value="1"/>
</dbReference>
<dbReference type="Proteomes" id="UP000002754">
    <property type="component" value="Unassembled WGS sequence"/>
</dbReference>
<evidence type="ECO:0000313" key="6">
    <source>
        <dbReference type="EMBL" id="THG90451.1"/>
    </source>
</evidence>
<name>A0A094YWU7_ALKAL</name>
<reference evidence="6 8" key="2">
    <citation type="submission" date="2014-01" db="EMBL/GenBank/DDBJ databases">
        <title>Draft genome sequencing of Bacillus alcalophilus CGMCC 1.3604.</title>
        <authorList>
            <person name="Yang J."/>
            <person name="Diao L."/>
            <person name="Yang S."/>
        </authorList>
    </citation>
    <scope>NUCLEOTIDE SEQUENCE [LARGE SCALE GENOMIC DNA]</scope>
    <source>
        <strain evidence="6 8">CGMCC 1.3604</strain>
    </source>
</reference>
<evidence type="ECO:0000256" key="1">
    <source>
        <dbReference type="ARBA" id="ARBA00022491"/>
    </source>
</evidence>
<dbReference type="SUPFAM" id="SSF48498">
    <property type="entry name" value="Tetracyclin repressor-like, C-terminal domain"/>
    <property type="match status" value="1"/>
</dbReference>
<dbReference type="Pfam" id="PF00440">
    <property type="entry name" value="TetR_N"/>
    <property type="match status" value="1"/>
</dbReference>
<dbReference type="Gene3D" id="1.10.357.10">
    <property type="entry name" value="Tetracycline Repressor, domain 2"/>
    <property type="match status" value="1"/>
</dbReference>
<dbReference type="GO" id="GO:0003677">
    <property type="term" value="F:DNA binding"/>
    <property type="evidence" value="ECO:0007669"/>
    <property type="project" value="UniProtKB-UniRule"/>
</dbReference>
<accession>A0A094YWU7</accession>
<dbReference type="InterPro" id="IPR041603">
    <property type="entry name" value="YvdT_C"/>
</dbReference>
<dbReference type="EMBL" id="JALP01000152">
    <property type="protein sequence ID" value="THG90451.1"/>
    <property type="molecule type" value="Genomic_DNA"/>
</dbReference>
<dbReference type="PANTHER" id="PTHR43479:SF8">
    <property type="entry name" value="TRANSCRIPTIONAL REGULATOR, TETR FAMILY"/>
    <property type="match status" value="1"/>
</dbReference>
<evidence type="ECO:0000313" key="5">
    <source>
        <dbReference type="EMBL" id="KGA98002.1"/>
    </source>
</evidence>
<evidence type="ECO:0000313" key="8">
    <source>
        <dbReference type="Proteomes" id="UP000297014"/>
    </source>
</evidence>
<evidence type="ECO:0000259" key="4">
    <source>
        <dbReference type="PROSITE" id="PS50977"/>
    </source>
</evidence>
<dbReference type="Proteomes" id="UP000297014">
    <property type="component" value="Unassembled WGS sequence"/>
</dbReference>
<dbReference type="InterPro" id="IPR036271">
    <property type="entry name" value="Tet_transcr_reg_TetR-rel_C_sf"/>
</dbReference>